<dbReference type="InterPro" id="IPR049197">
    <property type="entry name" value="DUF6864"/>
</dbReference>
<dbReference type="EMBL" id="JAAVLR010000002">
    <property type="protein sequence ID" value="NKC29138.1"/>
    <property type="molecule type" value="Genomic_DNA"/>
</dbReference>
<gene>
    <name evidence="1" type="ORF">HED52_21555</name>
</gene>
<dbReference type="Pfam" id="PF21732">
    <property type="entry name" value="DUF6864"/>
    <property type="match status" value="1"/>
</dbReference>
<evidence type="ECO:0000313" key="2">
    <source>
        <dbReference type="Proteomes" id="UP000568486"/>
    </source>
</evidence>
<reference evidence="1 2" key="1">
    <citation type="submission" date="2020-03" db="EMBL/GenBank/DDBJ databases">
        <title>Whole genome sequencing of clinical and environmental type strains of Ochrobactrum.</title>
        <authorList>
            <person name="Dharne M."/>
        </authorList>
    </citation>
    <scope>NUCLEOTIDE SEQUENCE [LARGE SCALE GENOMIC DNA]</scope>
    <source>
        <strain evidence="1 2">DSM 22292</strain>
    </source>
</reference>
<sequence>MNFAQTPSVISKLGDAEVLYSASVVIPKGIPLTLDIANLRYLLVLESNGGEHNITTRDQNDRGFTIVLTNFDNPLGTSLRPIQVGTVQNKPLWLTCFVQAPAGDKGPHVMSYSVYWGGQFD</sequence>
<comment type="caution">
    <text evidence="1">The sequence shown here is derived from an EMBL/GenBank/DDBJ whole genome shotgun (WGS) entry which is preliminary data.</text>
</comment>
<evidence type="ECO:0000313" key="1">
    <source>
        <dbReference type="EMBL" id="NKC29138.1"/>
    </source>
</evidence>
<dbReference type="Proteomes" id="UP000568486">
    <property type="component" value="Unassembled WGS sequence"/>
</dbReference>
<accession>A0ABX1DZW8</accession>
<proteinExistence type="predicted"/>
<protein>
    <submittedName>
        <fullName evidence="1">Uncharacterized protein</fullName>
    </submittedName>
</protein>
<keyword evidence="2" id="KW-1185">Reference proteome</keyword>
<name>A0ABX1DZW8_9HYPH</name>
<organism evidence="1 2">
    <name type="scientific">Brucella ciceri</name>
    <dbReference type="NCBI Taxonomy" id="391287"/>
    <lineage>
        <taxon>Bacteria</taxon>
        <taxon>Pseudomonadati</taxon>
        <taxon>Pseudomonadota</taxon>
        <taxon>Alphaproteobacteria</taxon>
        <taxon>Hyphomicrobiales</taxon>
        <taxon>Brucellaceae</taxon>
        <taxon>Brucella/Ochrobactrum group</taxon>
        <taxon>Brucella</taxon>
    </lineage>
</organism>